<gene>
    <name evidence="1" type="ORF">BROFUL_01344</name>
</gene>
<reference evidence="1 2" key="1">
    <citation type="journal article" date="2013" name="BMC Microbiol.">
        <title>Identification of the type II cytochrome c maturation pathway in anammox bacteria by comparative genomics.</title>
        <authorList>
            <person name="Ferousi C."/>
            <person name="Speth D.R."/>
            <person name="Reimann J."/>
            <person name="Op den Camp H.J."/>
            <person name="Allen J.W."/>
            <person name="Keltjens J.T."/>
            <person name="Jetten M.S."/>
        </authorList>
    </citation>
    <scope>NUCLEOTIDE SEQUENCE [LARGE SCALE GENOMIC DNA]</scope>
    <source>
        <strain evidence="1">RU1</strain>
    </source>
</reference>
<protein>
    <submittedName>
        <fullName evidence="1">Uncharacterized protein</fullName>
    </submittedName>
</protein>
<evidence type="ECO:0000313" key="1">
    <source>
        <dbReference type="EMBL" id="KKO19952.1"/>
    </source>
</evidence>
<accession>A0A0M2UVT0</accession>
<name>A0A0M2UVT0_9BACT</name>
<sequence length="117" mass="13222">MGYSSYLRPRFETISEEGIEGIIDLANLNSQDAKKIEADPELFFSLTYPTSDILKVIEQINVRFSTKKNSSGLFLFEGLKGSGKSHLLLFIYNLFSHTAIAQNWLKRNNLTALSLMT</sequence>
<evidence type="ECO:0000313" key="2">
    <source>
        <dbReference type="Proteomes" id="UP000034954"/>
    </source>
</evidence>
<keyword evidence="2" id="KW-1185">Reference proteome</keyword>
<proteinExistence type="predicted"/>
<dbReference type="AlphaFoldDB" id="A0A0M2UVT0"/>
<dbReference type="Proteomes" id="UP000034954">
    <property type="component" value="Unassembled WGS sequence"/>
</dbReference>
<dbReference type="EMBL" id="LAQJ01000139">
    <property type="protein sequence ID" value="KKO19952.1"/>
    <property type="molecule type" value="Genomic_DNA"/>
</dbReference>
<comment type="caution">
    <text evidence="1">The sequence shown here is derived from an EMBL/GenBank/DDBJ whole genome shotgun (WGS) entry which is preliminary data.</text>
</comment>
<organism evidence="1 2">
    <name type="scientific">Candidatus Brocadia fulgida</name>
    <dbReference type="NCBI Taxonomy" id="380242"/>
    <lineage>
        <taxon>Bacteria</taxon>
        <taxon>Pseudomonadati</taxon>
        <taxon>Planctomycetota</taxon>
        <taxon>Candidatus Brocadiia</taxon>
        <taxon>Candidatus Brocadiales</taxon>
        <taxon>Candidatus Brocadiaceae</taxon>
        <taxon>Candidatus Brocadia</taxon>
    </lineage>
</organism>